<feature type="region of interest" description="Disordered" evidence="1">
    <location>
        <begin position="152"/>
        <end position="172"/>
    </location>
</feature>
<feature type="region of interest" description="Disordered" evidence="1">
    <location>
        <begin position="189"/>
        <end position="209"/>
    </location>
</feature>
<dbReference type="Proteomes" id="UP000217199">
    <property type="component" value="Unassembled WGS sequence"/>
</dbReference>
<evidence type="ECO:0000313" key="3">
    <source>
        <dbReference type="Proteomes" id="UP000217199"/>
    </source>
</evidence>
<evidence type="ECO:0000313" key="2">
    <source>
        <dbReference type="EMBL" id="PAV19699.1"/>
    </source>
</evidence>
<sequence length="306" mass="34906">MAPRRRRLLINPSTLIMPDFTTNGYAPSRACKRRQFNCNNTRAIEILQNDWLEKQRNQQQRWDEENPQQQTQRPPPGTPEHHLSLQNLSRQNTATPETPEPHVSHDQVQNIVQQLQNSVPATHAPSPTLPHEILPMAISSENLQPHVEHLSEPQANASSNNNHSSSQEAQPPFSWENQLVQLVHRLQQDSQAPDGNPNLNTDASSASSSNLNKIKLGRPVHDVMQDFHLLPLPVLEELRHMRHVKLWFFTNDGLEKTRLAKEKTGRYNTASVHFDFEKQGLVTENEYEATMKSAPEDNTLSPDQLN</sequence>
<feature type="region of interest" description="Disordered" evidence="1">
    <location>
        <begin position="56"/>
        <end position="83"/>
    </location>
</feature>
<name>A0A286UJK9_9AGAM</name>
<dbReference type="InParanoid" id="A0A286UJK9"/>
<keyword evidence="3" id="KW-1185">Reference proteome</keyword>
<proteinExistence type="predicted"/>
<feature type="compositionally biased region" description="Low complexity" evidence="1">
    <location>
        <begin position="154"/>
        <end position="170"/>
    </location>
</feature>
<protein>
    <submittedName>
        <fullName evidence="2">Uncharacterized protein</fullName>
    </submittedName>
</protein>
<evidence type="ECO:0000256" key="1">
    <source>
        <dbReference type="SAM" id="MobiDB-lite"/>
    </source>
</evidence>
<dbReference type="EMBL" id="NBII01000004">
    <property type="protein sequence ID" value="PAV19699.1"/>
    <property type="molecule type" value="Genomic_DNA"/>
</dbReference>
<organism evidence="2 3">
    <name type="scientific">Pyrrhoderma noxium</name>
    <dbReference type="NCBI Taxonomy" id="2282107"/>
    <lineage>
        <taxon>Eukaryota</taxon>
        <taxon>Fungi</taxon>
        <taxon>Dikarya</taxon>
        <taxon>Basidiomycota</taxon>
        <taxon>Agaricomycotina</taxon>
        <taxon>Agaricomycetes</taxon>
        <taxon>Hymenochaetales</taxon>
        <taxon>Hymenochaetaceae</taxon>
        <taxon>Pyrrhoderma</taxon>
    </lineage>
</organism>
<gene>
    <name evidence="2" type="ORF">PNOK_0463300</name>
</gene>
<reference evidence="2 3" key="1">
    <citation type="journal article" date="2017" name="Mol. Ecol.">
        <title>Comparative and population genomic landscape of Phellinus noxius: A hypervariable fungus causing root rot in trees.</title>
        <authorList>
            <person name="Chung C.L."/>
            <person name="Lee T.J."/>
            <person name="Akiba M."/>
            <person name="Lee H.H."/>
            <person name="Kuo T.H."/>
            <person name="Liu D."/>
            <person name="Ke H.M."/>
            <person name="Yokoi T."/>
            <person name="Roa M.B."/>
            <person name="Lu M.J."/>
            <person name="Chang Y.Y."/>
            <person name="Ann P.J."/>
            <person name="Tsai J.N."/>
            <person name="Chen C.Y."/>
            <person name="Tzean S.S."/>
            <person name="Ota Y."/>
            <person name="Hattori T."/>
            <person name="Sahashi N."/>
            <person name="Liou R.F."/>
            <person name="Kikuchi T."/>
            <person name="Tsai I.J."/>
        </authorList>
    </citation>
    <scope>NUCLEOTIDE SEQUENCE [LARGE SCALE GENOMIC DNA]</scope>
    <source>
        <strain evidence="2 3">FFPRI411160</strain>
    </source>
</reference>
<dbReference type="AlphaFoldDB" id="A0A286UJK9"/>
<comment type="caution">
    <text evidence="2">The sequence shown here is derived from an EMBL/GenBank/DDBJ whole genome shotgun (WGS) entry which is preliminary data.</text>
</comment>
<accession>A0A286UJK9</accession>